<dbReference type="EMBL" id="AFWE01000057">
    <property type="protein sequence ID" value="EGU40079.1"/>
    <property type="molecule type" value="Genomic_DNA"/>
</dbReference>
<gene>
    <name evidence="1" type="ORF">VIS19158_04816</name>
</gene>
<organism evidence="1 2">
    <name type="scientific">Vibrio scophthalmi LMG 19158</name>
    <dbReference type="NCBI Taxonomy" id="870967"/>
    <lineage>
        <taxon>Bacteria</taxon>
        <taxon>Pseudomonadati</taxon>
        <taxon>Pseudomonadota</taxon>
        <taxon>Gammaproteobacteria</taxon>
        <taxon>Vibrionales</taxon>
        <taxon>Vibrionaceae</taxon>
        <taxon>Vibrio</taxon>
    </lineage>
</organism>
<sequence length="66" mass="7474">MGENTSLKVLGISPFGLWLLAENEGHFLSFEEFPWFKNAPVKAVFNVEKQGRSGFCWPDLDVDLTL</sequence>
<dbReference type="InterPro" id="IPR018841">
    <property type="entry name" value="DUF2442"/>
</dbReference>
<name>F9RK77_9VIBR</name>
<accession>F9RK77</accession>
<evidence type="ECO:0008006" key="3">
    <source>
        <dbReference type="Google" id="ProtNLM"/>
    </source>
</evidence>
<evidence type="ECO:0000313" key="1">
    <source>
        <dbReference type="EMBL" id="EGU40079.1"/>
    </source>
</evidence>
<protein>
    <recommendedName>
        <fullName evidence="3">Integron cassette protein</fullName>
    </recommendedName>
</protein>
<dbReference type="Proteomes" id="UP000004349">
    <property type="component" value="Unassembled WGS sequence"/>
</dbReference>
<proteinExistence type="predicted"/>
<dbReference type="AlphaFoldDB" id="F9RK77"/>
<dbReference type="Pfam" id="PF10387">
    <property type="entry name" value="DUF2442"/>
    <property type="match status" value="1"/>
</dbReference>
<feature type="non-terminal residue" evidence="1">
    <location>
        <position position="66"/>
    </location>
</feature>
<reference evidence="1 2" key="1">
    <citation type="journal article" date="2012" name="Int. J. Syst. Evol. Microbiol.">
        <title>Vibrio caribbeanicus sp. nov., isolated from the marine sponge Scleritoderma cyanea.</title>
        <authorList>
            <person name="Hoffmann M."/>
            <person name="Monday S.R."/>
            <person name="Allard M.W."/>
            <person name="Strain E.A."/>
            <person name="Whittaker P."/>
            <person name="Naum M."/>
            <person name="McCarthy P.J."/>
            <person name="Lopez J.V."/>
            <person name="Fischer M."/>
            <person name="Brown E.W."/>
        </authorList>
    </citation>
    <scope>NUCLEOTIDE SEQUENCE [LARGE SCALE GENOMIC DNA]</scope>
    <source>
        <strain evidence="1 2">LMG 19158</strain>
    </source>
</reference>
<comment type="caution">
    <text evidence="1">The sequence shown here is derived from an EMBL/GenBank/DDBJ whole genome shotgun (WGS) entry which is preliminary data.</text>
</comment>
<evidence type="ECO:0000313" key="2">
    <source>
        <dbReference type="Proteomes" id="UP000004349"/>
    </source>
</evidence>
<dbReference type="RefSeq" id="WP_005593532.1">
    <property type="nucleotide sequence ID" value="NZ_AFWE01000057.1"/>
</dbReference>